<keyword evidence="5" id="KW-0326">Glycosidase</keyword>
<dbReference type="InterPro" id="IPR050226">
    <property type="entry name" value="NagZ_Beta-hexosaminidase"/>
</dbReference>
<evidence type="ECO:0000256" key="5">
    <source>
        <dbReference type="ARBA" id="ARBA00023295"/>
    </source>
</evidence>
<dbReference type="AlphaFoldDB" id="A0A549T3V3"/>
<reference evidence="7 8" key="1">
    <citation type="submission" date="2019-07" db="EMBL/GenBank/DDBJ databases">
        <title>Ln-dependent methylotrophs.</title>
        <authorList>
            <person name="Tani A."/>
        </authorList>
    </citation>
    <scope>NUCLEOTIDE SEQUENCE [LARGE SCALE GENOMIC DNA]</scope>
    <source>
        <strain evidence="7 8">SM89A</strain>
    </source>
</reference>
<evidence type="ECO:0000259" key="6">
    <source>
        <dbReference type="Pfam" id="PF00933"/>
    </source>
</evidence>
<evidence type="ECO:0000313" key="8">
    <source>
        <dbReference type="Proteomes" id="UP000316781"/>
    </source>
</evidence>
<comment type="similarity">
    <text evidence="2">Belongs to the glycosyl hydrolase 3 family.</text>
</comment>
<dbReference type="SUPFAM" id="SSF51445">
    <property type="entry name" value="(Trans)glycosidases"/>
    <property type="match status" value="1"/>
</dbReference>
<dbReference type="InterPro" id="IPR036962">
    <property type="entry name" value="Glyco_hydro_3_N_sf"/>
</dbReference>
<keyword evidence="4" id="KW-0378">Hydrolase</keyword>
<dbReference type="Pfam" id="PF00933">
    <property type="entry name" value="Glyco_hydro_3"/>
    <property type="match status" value="1"/>
</dbReference>
<evidence type="ECO:0000313" key="7">
    <source>
        <dbReference type="EMBL" id="TRL36492.1"/>
    </source>
</evidence>
<dbReference type="InterPro" id="IPR001764">
    <property type="entry name" value="Glyco_hydro_3_N"/>
</dbReference>
<name>A0A549T3V3_METSR</name>
<comment type="catalytic activity">
    <reaction evidence="1">
        <text>Hydrolysis of terminal non-reducing N-acetyl-D-hexosamine residues in N-acetyl-beta-D-hexosaminides.</text>
        <dbReference type="EC" id="3.2.1.52"/>
    </reaction>
</comment>
<evidence type="ECO:0000256" key="4">
    <source>
        <dbReference type="ARBA" id="ARBA00022801"/>
    </source>
</evidence>
<sequence length="273" mass="29959">MERSRLRHRRRCGGGLRSLRGTWRAADVFARDVRPPMGDGRRRDCNRRQPRRSIVLAISQLGMGGDPRRVDRKRPDVCFRHESVGEVAPLAARGLIGGIFVTHRNAAGRSLDQLRDEIAQPQRLRRDAGLPPLIVAADQEGGIVSHLSPPLPAHAPLSDLAGLPPNVRRAKARKAGEALGAELADLSVTVDFAPVVDLRFFERRADASDNGSRRLIQIAAPYDAPAGATLLPELHPNDGRPIIRMEDGADSAFRAESELRFDQPRNFARLSAA</sequence>
<organism evidence="7 8">
    <name type="scientific">Methylosinus sporium</name>
    <dbReference type="NCBI Taxonomy" id="428"/>
    <lineage>
        <taxon>Bacteria</taxon>
        <taxon>Pseudomonadati</taxon>
        <taxon>Pseudomonadota</taxon>
        <taxon>Alphaproteobacteria</taxon>
        <taxon>Hyphomicrobiales</taxon>
        <taxon>Methylocystaceae</taxon>
        <taxon>Methylosinus</taxon>
    </lineage>
</organism>
<evidence type="ECO:0000256" key="3">
    <source>
        <dbReference type="ARBA" id="ARBA00012663"/>
    </source>
</evidence>
<dbReference type="GO" id="GO:0005975">
    <property type="term" value="P:carbohydrate metabolic process"/>
    <property type="evidence" value="ECO:0007669"/>
    <property type="project" value="InterPro"/>
</dbReference>
<evidence type="ECO:0000256" key="1">
    <source>
        <dbReference type="ARBA" id="ARBA00001231"/>
    </source>
</evidence>
<dbReference type="EMBL" id="VJMF01000020">
    <property type="protein sequence ID" value="TRL36492.1"/>
    <property type="molecule type" value="Genomic_DNA"/>
</dbReference>
<dbReference type="EC" id="3.2.1.52" evidence="3"/>
<dbReference type="GO" id="GO:0004563">
    <property type="term" value="F:beta-N-acetylhexosaminidase activity"/>
    <property type="evidence" value="ECO:0007669"/>
    <property type="project" value="UniProtKB-EC"/>
</dbReference>
<feature type="domain" description="Glycoside hydrolase family 3 N-terminal" evidence="6">
    <location>
        <begin position="90"/>
        <end position="199"/>
    </location>
</feature>
<proteinExistence type="inferred from homology"/>
<dbReference type="PANTHER" id="PTHR30480:SF13">
    <property type="entry name" value="BETA-HEXOSAMINIDASE"/>
    <property type="match status" value="1"/>
</dbReference>
<comment type="caution">
    <text evidence="7">The sequence shown here is derived from an EMBL/GenBank/DDBJ whole genome shotgun (WGS) entry which is preliminary data.</text>
</comment>
<evidence type="ECO:0000256" key="2">
    <source>
        <dbReference type="ARBA" id="ARBA00005336"/>
    </source>
</evidence>
<dbReference type="InterPro" id="IPR017853">
    <property type="entry name" value="GH"/>
</dbReference>
<protein>
    <recommendedName>
        <fullName evidence="3">beta-N-acetylhexosaminidase</fullName>
        <ecNumber evidence="3">3.2.1.52</ecNumber>
    </recommendedName>
</protein>
<dbReference type="GO" id="GO:0009254">
    <property type="term" value="P:peptidoglycan turnover"/>
    <property type="evidence" value="ECO:0007669"/>
    <property type="project" value="TreeGrafter"/>
</dbReference>
<dbReference type="Proteomes" id="UP000316781">
    <property type="component" value="Unassembled WGS sequence"/>
</dbReference>
<gene>
    <name evidence="7" type="ORF">FM996_04745</name>
</gene>
<dbReference type="Gene3D" id="3.20.20.300">
    <property type="entry name" value="Glycoside hydrolase, family 3, N-terminal domain"/>
    <property type="match status" value="1"/>
</dbReference>
<dbReference type="PANTHER" id="PTHR30480">
    <property type="entry name" value="BETA-HEXOSAMINIDASE-RELATED"/>
    <property type="match status" value="1"/>
</dbReference>
<accession>A0A549T3V3</accession>